<dbReference type="PRINTS" id="PR00038">
    <property type="entry name" value="HTHLUXR"/>
</dbReference>
<evidence type="ECO:0000313" key="6">
    <source>
        <dbReference type="Proteomes" id="UP001141619"/>
    </source>
</evidence>
<dbReference type="InterPro" id="IPR016032">
    <property type="entry name" value="Sig_transdc_resp-reg_C-effctor"/>
</dbReference>
<dbReference type="InterPro" id="IPR027417">
    <property type="entry name" value="P-loop_NTPase"/>
</dbReference>
<evidence type="ECO:0000313" key="5">
    <source>
        <dbReference type="EMBL" id="MDA5194830.1"/>
    </source>
</evidence>
<sequence>MPSLQNDLILTKLTPPLGGRAMQPRRRLNELIRREGLRKLTLVAAPAGFGKTTLMAQWYHAMAEVGVTPCWVSLAADDRELRSFLGYVIGALRGIDPSIGSDAAELLESQGNIQPQKVIGRLVNDLVSEGRTVALFLDDYHTVDGPEVGAVVATLLALAPANFHLVIASRSTPGLPVATLRVRGELRELGLADLRFDDAETERFLRAELGGRLDGQQVATLQERTEGWAAGLQLATLALRDAGSWETFISSFSGSLREVADYLAADVLNRQRADVRDFLLKTGVLDRLNASLCDAVTGRTDSHHLLQEIEADGLFILPLDREQKWYRYHHLFSDFLRQHLDRSHPGMAADLYGRAGRWFAAANLPLEAVTYVMKAGDYDSVAALVEEHAHGMLKVGAMARVEDWIGRLPLSVIERRPRLPLFRCWALFHMRDPDRAVTELRRAERMIAERQARGESIGNLTPTQIAAEIDALRAGIAIACDDVEAVLDLSIEPTDCAPKDRTWIGAVTANIRGFALSACGRFAEAREILARAREMHREDDAPFGVVYADCFLGLVELAQGHLHAAAARFQQAADIADRSNCLAPGVALANVLRGTVLYEWNRIADAEGLIAPYLSILDECGHVEPQVMGYLTMARIKDSQGRHGEARTYHDRVREICGRKYFGRQRAQALHDELRALLLRGDLEAARERLREEQIPLESKPESQPGSWLRVTALHDVIRARFRIFDGQGAAALLLLRPVLAAAREAGRLQRVIELLLLTAEALRQSGEIAQARALVREAVLLGESERYVRHFLDEGPYVRDLLRMLDRDPEVPAHYLRQLLAGFEPPARADVAAGQPPRDLLSSRESNVLGLMAAGKSNRTIAQELAITENTVKWHIKNIFQKLGVENRTSAVLAAQQMKPVMQA</sequence>
<keyword evidence="3" id="KW-0804">Transcription</keyword>
<dbReference type="Gene3D" id="1.25.40.10">
    <property type="entry name" value="Tetratricopeptide repeat domain"/>
    <property type="match status" value="1"/>
</dbReference>
<dbReference type="InterPro" id="IPR059106">
    <property type="entry name" value="WHD_MalT"/>
</dbReference>
<dbReference type="SUPFAM" id="SSF48452">
    <property type="entry name" value="TPR-like"/>
    <property type="match status" value="1"/>
</dbReference>
<dbReference type="PROSITE" id="PS50043">
    <property type="entry name" value="HTH_LUXR_2"/>
    <property type="match status" value="1"/>
</dbReference>
<dbReference type="PANTHER" id="PTHR44688">
    <property type="entry name" value="DNA-BINDING TRANSCRIPTIONAL ACTIVATOR DEVR_DOSR"/>
    <property type="match status" value="1"/>
</dbReference>
<dbReference type="Gene3D" id="3.40.50.300">
    <property type="entry name" value="P-loop containing nucleotide triphosphate hydrolases"/>
    <property type="match status" value="1"/>
</dbReference>
<keyword evidence="6" id="KW-1185">Reference proteome</keyword>
<accession>A0A9X3TZY2</accession>
<organism evidence="5 6">
    <name type="scientific">Govanella unica</name>
    <dbReference type="NCBI Taxonomy" id="2975056"/>
    <lineage>
        <taxon>Bacteria</taxon>
        <taxon>Pseudomonadati</taxon>
        <taxon>Pseudomonadota</taxon>
        <taxon>Alphaproteobacteria</taxon>
        <taxon>Emcibacterales</taxon>
        <taxon>Govanellaceae</taxon>
        <taxon>Govanella</taxon>
    </lineage>
</organism>
<dbReference type="RefSeq" id="WP_274944536.1">
    <property type="nucleotide sequence ID" value="NZ_JANWOI010000004.1"/>
</dbReference>
<dbReference type="SMART" id="SM00421">
    <property type="entry name" value="HTH_LUXR"/>
    <property type="match status" value="1"/>
</dbReference>
<dbReference type="Pfam" id="PF25873">
    <property type="entry name" value="WHD_MalT"/>
    <property type="match status" value="1"/>
</dbReference>
<dbReference type="SUPFAM" id="SSF46894">
    <property type="entry name" value="C-terminal effector domain of the bipartite response regulators"/>
    <property type="match status" value="1"/>
</dbReference>
<reference evidence="5" key="2">
    <citation type="journal article" date="2023" name="Syst. Appl. Microbiol.">
        <title>Govania unica gen. nov., sp. nov., a rare biosphere bacterium that represents a novel family in the class Alphaproteobacteria.</title>
        <authorList>
            <person name="Vandamme P."/>
            <person name="Peeters C."/>
            <person name="Hettiarachchi A."/>
            <person name="Cnockaert M."/>
            <person name="Carlier A."/>
        </authorList>
    </citation>
    <scope>NUCLEOTIDE SEQUENCE</scope>
    <source>
        <strain evidence="5">LMG 31809</strain>
    </source>
</reference>
<feature type="domain" description="HTH luxR-type" evidence="4">
    <location>
        <begin position="835"/>
        <end position="900"/>
    </location>
</feature>
<dbReference type="EMBL" id="JANWOI010000004">
    <property type="protein sequence ID" value="MDA5194830.1"/>
    <property type="molecule type" value="Genomic_DNA"/>
</dbReference>
<dbReference type="Proteomes" id="UP001141619">
    <property type="component" value="Unassembled WGS sequence"/>
</dbReference>
<dbReference type="AlphaFoldDB" id="A0A9X3TZY2"/>
<dbReference type="InterPro" id="IPR036388">
    <property type="entry name" value="WH-like_DNA-bd_sf"/>
</dbReference>
<name>A0A9X3TZY2_9PROT</name>
<keyword evidence="1" id="KW-0805">Transcription regulation</keyword>
<reference evidence="5" key="1">
    <citation type="submission" date="2022-08" db="EMBL/GenBank/DDBJ databases">
        <authorList>
            <person name="Vandamme P."/>
            <person name="Hettiarachchi A."/>
            <person name="Peeters C."/>
            <person name="Cnockaert M."/>
            <person name="Carlier A."/>
        </authorList>
    </citation>
    <scope>NUCLEOTIDE SEQUENCE</scope>
    <source>
        <strain evidence="5">LMG 31809</strain>
    </source>
</reference>
<dbReference type="InterPro" id="IPR011990">
    <property type="entry name" value="TPR-like_helical_dom_sf"/>
</dbReference>
<evidence type="ECO:0000256" key="3">
    <source>
        <dbReference type="ARBA" id="ARBA00023163"/>
    </source>
</evidence>
<dbReference type="InterPro" id="IPR000792">
    <property type="entry name" value="Tscrpt_reg_LuxR_C"/>
</dbReference>
<dbReference type="PANTHER" id="PTHR44688:SF25">
    <property type="entry name" value="HTH LUXR-TYPE DOMAIN-CONTAINING PROTEIN"/>
    <property type="match status" value="1"/>
</dbReference>
<protein>
    <submittedName>
        <fullName evidence="5">LuxR C-terminal-related transcriptional regulator</fullName>
    </submittedName>
</protein>
<dbReference type="Gene3D" id="1.10.10.10">
    <property type="entry name" value="Winged helix-like DNA-binding domain superfamily/Winged helix DNA-binding domain"/>
    <property type="match status" value="1"/>
</dbReference>
<dbReference type="InterPro" id="IPR041617">
    <property type="entry name" value="TPR_MalT"/>
</dbReference>
<evidence type="ECO:0000259" key="4">
    <source>
        <dbReference type="PROSITE" id="PS50043"/>
    </source>
</evidence>
<comment type="caution">
    <text evidence="5">The sequence shown here is derived from an EMBL/GenBank/DDBJ whole genome shotgun (WGS) entry which is preliminary data.</text>
</comment>
<dbReference type="Pfam" id="PF17874">
    <property type="entry name" value="TPR_MalT"/>
    <property type="match status" value="1"/>
</dbReference>
<keyword evidence="2" id="KW-0238">DNA-binding</keyword>
<dbReference type="SUPFAM" id="SSF52540">
    <property type="entry name" value="P-loop containing nucleoside triphosphate hydrolases"/>
    <property type="match status" value="1"/>
</dbReference>
<dbReference type="Pfam" id="PF00196">
    <property type="entry name" value="GerE"/>
    <property type="match status" value="1"/>
</dbReference>
<dbReference type="GO" id="GO:0006355">
    <property type="term" value="P:regulation of DNA-templated transcription"/>
    <property type="evidence" value="ECO:0007669"/>
    <property type="project" value="InterPro"/>
</dbReference>
<dbReference type="PROSITE" id="PS00622">
    <property type="entry name" value="HTH_LUXR_1"/>
    <property type="match status" value="1"/>
</dbReference>
<evidence type="ECO:0000256" key="2">
    <source>
        <dbReference type="ARBA" id="ARBA00023125"/>
    </source>
</evidence>
<gene>
    <name evidence="5" type="ORF">NYP16_12795</name>
</gene>
<dbReference type="CDD" id="cd06170">
    <property type="entry name" value="LuxR_C_like"/>
    <property type="match status" value="1"/>
</dbReference>
<proteinExistence type="predicted"/>
<dbReference type="GO" id="GO:0003677">
    <property type="term" value="F:DNA binding"/>
    <property type="evidence" value="ECO:0007669"/>
    <property type="project" value="UniProtKB-KW"/>
</dbReference>
<evidence type="ECO:0000256" key="1">
    <source>
        <dbReference type="ARBA" id="ARBA00023015"/>
    </source>
</evidence>